<feature type="region of interest" description="Disordered" evidence="1">
    <location>
        <begin position="279"/>
        <end position="392"/>
    </location>
</feature>
<name>A0A6C0AJP0_9ZZZZ</name>
<protein>
    <submittedName>
        <fullName evidence="2">Uncharacterized protein</fullName>
    </submittedName>
</protein>
<reference evidence="2" key="1">
    <citation type="journal article" date="2020" name="Nature">
        <title>Giant virus diversity and host interactions through global metagenomics.</title>
        <authorList>
            <person name="Schulz F."/>
            <person name="Roux S."/>
            <person name="Paez-Espino D."/>
            <person name="Jungbluth S."/>
            <person name="Walsh D.A."/>
            <person name="Denef V.J."/>
            <person name="McMahon K.D."/>
            <person name="Konstantinidis K.T."/>
            <person name="Eloe-Fadrosh E.A."/>
            <person name="Kyrpides N.C."/>
            <person name="Woyke T."/>
        </authorList>
    </citation>
    <scope>NUCLEOTIDE SEQUENCE</scope>
    <source>
        <strain evidence="2">GVMAG-S-1035375-24</strain>
    </source>
</reference>
<evidence type="ECO:0000256" key="1">
    <source>
        <dbReference type="SAM" id="MobiDB-lite"/>
    </source>
</evidence>
<feature type="region of interest" description="Disordered" evidence="1">
    <location>
        <begin position="158"/>
        <end position="264"/>
    </location>
</feature>
<dbReference type="EMBL" id="MN740664">
    <property type="protein sequence ID" value="QHS79856.1"/>
    <property type="molecule type" value="Genomic_DNA"/>
</dbReference>
<sequence length="431" mass="45210">MKKWILFGLLGLLLIYILTRREGFQDTVGIKGVYDLDDPDPMLSSARHVIELMPNTLIKALQDAKPTSPCPTATDQLKQCPADPTTGAGMMTLLGGDINDIMVSFYTNVYQSSNANLKSSDVDTFLTTYPMTPFLTANKEDVRALLIAYFVTQTPGSANSGTNDRRLVNDTAPDSSASAALGARYNNPNGWSDKSAMERSASYAQTSGYSQQLDEEGIQDAANGPLPDAIDERTGNTDFGATRPMIGDVFGDNGPFSGNAGTGQGTGMNAAAGITGSSYGYPPPTEGHLDPYDLWPGSGSQMGGSAASAPPGTKQPVNGPSWGGTGTSTFSGSSVSSSQPAPALYGPSSGDKSKGLGWGHSQKNSGDTTAIPDSRTAGSDPSNRFAVTSRVPGDQDMFGSMYTQSDTYSFTNGSQKTDPVPFLTDFSAFQK</sequence>
<feature type="compositionally biased region" description="Polar residues" evidence="1">
    <location>
        <begin position="376"/>
        <end position="386"/>
    </location>
</feature>
<evidence type="ECO:0000313" key="2">
    <source>
        <dbReference type="EMBL" id="QHS79856.1"/>
    </source>
</evidence>
<dbReference type="AlphaFoldDB" id="A0A6C0AJP0"/>
<organism evidence="2">
    <name type="scientific">viral metagenome</name>
    <dbReference type="NCBI Taxonomy" id="1070528"/>
    <lineage>
        <taxon>unclassified sequences</taxon>
        <taxon>metagenomes</taxon>
        <taxon>organismal metagenomes</taxon>
    </lineage>
</organism>
<feature type="compositionally biased region" description="Low complexity" evidence="1">
    <location>
        <begin position="327"/>
        <end position="338"/>
    </location>
</feature>
<feature type="compositionally biased region" description="Low complexity" evidence="1">
    <location>
        <begin position="296"/>
        <end position="312"/>
    </location>
</feature>
<feature type="compositionally biased region" description="Polar residues" evidence="1">
    <location>
        <begin position="202"/>
        <end position="212"/>
    </location>
</feature>
<proteinExistence type="predicted"/>
<accession>A0A6C0AJP0</accession>